<dbReference type="Pfam" id="PF16012">
    <property type="entry name" value="DUF4780"/>
    <property type="match status" value="1"/>
</dbReference>
<sequence>METLANLKDVIEEMESSQYGISSTGTAEEGADRTHSGFGSATAVVSGTQTAAVVAEGALEAPLPLSQRKAPRQRRALRKNHSGLSGNDRGLNTELSRPPPSGNNTEGERGAHRRQTPEGPHGHSPIGGRTCQEGRRAQQAGTYAEAADPLTRVIIPKGYSKEKITAEWLGLLKLAINRAISGIQEDLIPCFRRTCLRGRAAVILNRDEATLIWLTEQMGNISPWENAKLKVVLGAPDESAAVLERLERQESGLSTGSWKIMDENVGAIRNGRNLVLRIPESSVFKLKALDFKPYLGLDQVTFKVNGAQGGDKGGEKKPSMSRNLTSKQDSSTSSITRDSGSKRKCNNMRKI</sequence>
<dbReference type="InterPro" id="IPR031961">
    <property type="entry name" value="DUF4780"/>
</dbReference>
<proteinExistence type="predicted"/>
<evidence type="ECO:0000256" key="1">
    <source>
        <dbReference type="SAM" id="MobiDB-lite"/>
    </source>
</evidence>
<evidence type="ECO:0000313" key="3">
    <source>
        <dbReference type="EMBL" id="EFZ14459.1"/>
    </source>
</evidence>
<evidence type="ECO:0000259" key="2">
    <source>
        <dbReference type="Pfam" id="PF16012"/>
    </source>
</evidence>
<dbReference type="OMA" id="IMDENVG"/>
<protein>
    <recommendedName>
        <fullName evidence="2">DUF4780 domain-containing protein</fullName>
    </recommendedName>
</protein>
<dbReference type="EMBL" id="GL766927">
    <property type="protein sequence ID" value="EFZ14459.1"/>
    <property type="molecule type" value="Genomic_DNA"/>
</dbReference>
<feature type="region of interest" description="Disordered" evidence="1">
    <location>
        <begin position="18"/>
        <end position="38"/>
    </location>
</feature>
<feature type="non-terminal residue" evidence="3">
    <location>
        <position position="351"/>
    </location>
</feature>
<organism>
    <name type="scientific">Solenopsis invicta</name>
    <name type="common">Red imported fire ant</name>
    <name type="synonym">Solenopsis wagneri</name>
    <dbReference type="NCBI Taxonomy" id="13686"/>
    <lineage>
        <taxon>Eukaryota</taxon>
        <taxon>Metazoa</taxon>
        <taxon>Ecdysozoa</taxon>
        <taxon>Arthropoda</taxon>
        <taxon>Hexapoda</taxon>
        <taxon>Insecta</taxon>
        <taxon>Pterygota</taxon>
        <taxon>Neoptera</taxon>
        <taxon>Endopterygota</taxon>
        <taxon>Hymenoptera</taxon>
        <taxon>Apocrita</taxon>
        <taxon>Aculeata</taxon>
        <taxon>Formicoidea</taxon>
        <taxon>Formicidae</taxon>
        <taxon>Myrmicinae</taxon>
        <taxon>Solenopsis</taxon>
    </lineage>
</organism>
<feature type="compositionally biased region" description="Basic residues" evidence="1">
    <location>
        <begin position="342"/>
        <end position="351"/>
    </location>
</feature>
<accession>E9IY93</accession>
<name>E9IY93_SOLIN</name>
<dbReference type="HOGENOM" id="CLU_790667_0_0_1"/>
<dbReference type="AlphaFoldDB" id="E9IY93"/>
<feature type="domain" description="DUF4780" evidence="2">
    <location>
        <begin position="148"/>
        <end position="303"/>
    </location>
</feature>
<feature type="region of interest" description="Disordered" evidence="1">
    <location>
        <begin position="64"/>
        <end position="139"/>
    </location>
</feature>
<gene>
    <name evidence="3" type="ORF">SINV_02415</name>
</gene>
<feature type="compositionally biased region" description="Low complexity" evidence="1">
    <location>
        <begin position="329"/>
        <end position="338"/>
    </location>
</feature>
<reference evidence="3" key="1">
    <citation type="journal article" date="2011" name="Proc. Natl. Acad. Sci. U.S.A.">
        <title>The genome of the fire ant Solenopsis invicta.</title>
        <authorList>
            <person name="Wurm Y."/>
            <person name="Wang J."/>
            <person name="Riba-Grognuz O."/>
            <person name="Corona M."/>
            <person name="Nygaard S."/>
            <person name="Hunt B.G."/>
            <person name="Ingram K.K."/>
            <person name="Falquet L."/>
            <person name="Nipitwattanaphon M."/>
            <person name="Gotzek D."/>
            <person name="Dijkstra M.B."/>
            <person name="Oettler J."/>
            <person name="Comtesse F."/>
            <person name="Shih C.J."/>
            <person name="Wu W.J."/>
            <person name="Yang C.C."/>
            <person name="Thomas J."/>
            <person name="Beaudoing E."/>
            <person name="Pradervand S."/>
            <person name="Flegel V."/>
            <person name="Cook E.D."/>
            <person name="Fabbretti R."/>
            <person name="Stockinger H."/>
            <person name="Long L."/>
            <person name="Farmerie W.G."/>
            <person name="Oakey J."/>
            <person name="Boomsma J.J."/>
            <person name="Pamilo P."/>
            <person name="Yi S.V."/>
            <person name="Heinze J."/>
            <person name="Goodisman M.A."/>
            <person name="Farinelli L."/>
            <person name="Harshman K."/>
            <person name="Hulo N."/>
            <person name="Cerutti L."/>
            <person name="Xenarios I."/>
            <person name="Shoemaker D."/>
            <person name="Keller L."/>
        </authorList>
    </citation>
    <scope>NUCLEOTIDE SEQUENCE [LARGE SCALE GENOMIC DNA]</scope>
</reference>
<feature type="region of interest" description="Disordered" evidence="1">
    <location>
        <begin position="306"/>
        <end position="351"/>
    </location>
</feature>
<feature type="compositionally biased region" description="Basic residues" evidence="1">
    <location>
        <begin position="69"/>
        <end position="81"/>
    </location>
</feature>